<evidence type="ECO:0000313" key="3">
    <source>
        <dbReference type="Proteomes" id="UP000324222"/>
    </source>
</evidence>
<accession>A0A5B7GTY4</accession>
<name>A0A5B7GTY4_PORTR</name>
<feature type="region of interest" description="Disordered" evidence="1">
    <location>
        <begin position="28"/>
        <end position="78"/>
    </location>
</feature>
<dbReference type="AlphaFoldDB" id="A0A5B7GTY4"/>
<dbReference type="EMBL" id="VSRR010019501">
    <property type="protein sequence ID" value="MPC62292.1"/>
    <property type="molecule type" value="Genomic_DNA"/>
</dbReference>
<reference evidence="2 3" key="1">
    <citation type="submission" date="2019-05" db="EMBL/GenBank/DDBJ databases">
        <title>Another draft genome of Portunus trituberculatus and its Hox gene families provides insights of decapod evolution.</title>
        <authorList>
            <person name="Jeong J.-H."/>
            <person name="Song I."/>
            <person name="Kim S."/>
            <person name="Choi T."/>
            <person name="Kim D."/>
            <person name="Ryu S."/>
            <person name="Kim W."/>
        </authorList>
    </citation>
    <scope>NUCLEOTIDE SEQUENCE [LARGE SCALE GENOMIC DNA]</scope>
    <source>
        <tissue evidence="2">Muscle</tissue>
    </source>
</reference>
<organism evidence="2 3">
    <name type="scientific">Portunus trituberculatus</name>
    <name type="common">Swimming crab</name>
    <name type="synonym">Neptunus trituberculatus</name>
    <dbReference type="NCBI Taxonomy" id="210409"/>
    <lineage>
        <taxon>Eukaryota</taxon>
        <taxon>Metazoa</taxon>
        <taxon>Ecdysozoa</taxon>
        <taxon>Arthropoda</taxon>
        <taxon>Crustacea</taxon>
        <taxon>Multicrustacea</taxon>
        <taxon>Malacostraca</taxon>
        <taxon>Eumalacostraca</taxon>
        <taxon>Eucarida</taxon>
        <taxon>Decapoda</taxon>
        <taxon>Pleocyemata</taxon>
        <taxon>Brachyura</taxon>
        <taxon>Eubrachyura</taxon>
        <taxon>Portunoidea</taxon>
        <taxon>Portunidae</taxon>
        <taxon>Portuninae</taxon>
        <taxon>Portunus</taxon>
    </lineage>
</organism>
<protein>
    <submittedName>
        <fullName evidence="2">Uncharacterized protein</fullName>
    </submittedName>
</protein>
<evidence type="ECO:0000256" key="1">
    <source>
        <dbReference type="SAM" id="MobiDB-lite"/>
    </source>
</evidence>
<evidence type="ECO:0000313" key="2">
    <source>
        <dbReference type="EMBL" id="MPC62292.1"/>
    </source>
</evidence>
<comment type="caution">
    <text evidence="2">The sequence shown here is derived from an EMBL/GenBank/DDBJ whole genome shotgun (WGS) entry which is preliminary data.</text>
</comment>
<sequence length="78" mass="8630">MNTRCNTHTYLYNTCTLGHASEEVHVSDSAGSRWRAPSHTTTCKRLARRKQASSTHSPPDPDTPNPDDHCTANAICYS</sequence>
<proteinExistence type="predicted"/>
<gene>
    <name evidence="2" type="ORF">E2C01_056375</name>
</gene>
<dbReference type="Proteomes" id="UP000324222">
    <property type="component" value="Unassembled WGS sequence"/>
</dbReference>
<keyword evidence="3" id="KW-1185">Reference proteome</keyword>